<organism evidence="1 2">
    <name type="scientific">Streptomyces malaysiensis subsp. samsunensis</name>
    <dbReference type="NCBI Taxonomy" id="459658"/>
    <lineage>
        <taxon>Bacteria</taxon>
        <taxon>Bacillati</taxon>
        <taxon>Actinomycetota</taxon>
        <taxon>Actinomycetes</taxon>
        <taxon>Kitasatosporales</taxon>
        <taxon>Streptomycetaceae</taxon>
        <taxon>Streptomyces</taxon>
        <taxon>Streptomyces violaceusniger group</taxon>
    </lineage>
</organism>
<comment type="caution">
    <text evidence="1">The sequence shown here is derived from an EMBL/GenBank/DDBJ whole genome shotgun (WGS) entry which is preliminary data.</text>
</comment>
<dbReference type="EMBL" id="JANIIC010000064">
    <property type="protein sequence ID" value="MCQ8834834.1"/>
    <property type="molecule type" value="Genomic_DNA"/>
</dbReference>
<evidence type="ECO:0000313" key="2">
    <source>
        <dbReference type="Proteomes" id="UP001142400"/>
    </source>
</evidence>
<keyword evidence="2" id="KW-1185">Reference proteome</keyword>
<sequence length="74" mass="8429">MAPRHEAGSKRLPRRNVGYRDLDLQATGRAALRALPLPDRRLDRTIRSIICFQVFALNDGDDSAVHSPRYRRTA</sequence>
<dbReference type="Proteomes" id="UP001142400">
    <property type="component" value="Unassembled WGS sequence"/>
</dbReference>
<proteinExistence type="predicted"/>
<name>A0A9X2M467_STRMQ</name>
<accession>A0A9X2M467</accession>
<dbReference type="RefSeq" id="WP_257635075.1">
    <property type="nucleotide sequence ID" value="NZ_JANIIC010000064.1"/>
</dbReference>
<gene>
    <name evidence="1" type="ORF">NQU54_38690</name>
</gene>
<protein>
    <submittedName>
        <fullName evidence="1">Uncharacterized protein</fullName>
    </submittedName>
</protein>
<reference evidence="1" key="1">
    <citation type="submission" date="2022-06" db="EMBL/GenBank/DDBJ databases">
        <title>WGS of actinobacteria.</title>
        <authorList>
            <person name="Thawai C."/>
        </authorList>
    </citation>
    <scope>NUCLEOTIDE SEQUENCE</scope>
    <source>
        <strain evidence="1">DSM 42010</strain>
    </source>
</reference>
<dbReference type="AlphaFoldDB" id="A0A9X2M467"/>
<evidence type="ECO:0000313" key="1">
    <source>
        <dbReference type="EMBL" id="MCQ8834834.1"/>
    </source>
</evidence>